<dbReference type="InterPro" id="IPR013538">
    <property type="entry name" value="ASHA1/2-like_C"/>
</dbReference>
<name>A0ABZ0ZKT9_9ACTN</name>
<feature type="domain" description="Activator of Hsp90 ATPase homologue 1/2-like C-terminal" evidence="2">
    <location>
        <begin position="18"/>
        <end position="146"/>
    </location>
</feature>
<dbReference type="Proteomes" id="UP001327225">
    <property type="component" value="Chromosome"/>
</dbReference>
<dbReference type="InterPro" id="IPR023393">
    <property type="entry name" value="START-like_dom_sf"/>
</dbReference>
<dbReference type="EMBL" id="CP141059">
    <property type="protein sequence ID" value="WQQ24984.1"/>
    <property type="molecule type" value="Genomic_DNA"/>
</dbReference>
<evidence type="ECO:0000313" key="4">
    <source>
        <dbReference type="Proteomes" id="UP001327225"/>
    </source>
</evidence>
<dbReference type="SUPFAM" id="SSF55961">
    <property type="entry name" value="Bet v1-like"/>
    <property type="match status" value="1"/>
</dbReference>
<dbReference type="RefSeq" id="WP_322455484.1">
    <property type="nucleotide sequence ID" value="NZ_CP141059.1"/>
</dbReference>
<dbReference type="Gene3D" id="3.30.530.20">
    <property type="match status" value="1"/>
</dbReference>
<gene>
    <name evidence="3" type="ORF">SHK19_13520</name>
</gene>
<comment type="similarity">
    <text evidence="1">Belongs to the AHA1 family.</text>
</comment>
<reference evidence="4" key="1">
    <citation type="submission" date="2023-12" db="EMBL/GenBank/DDBJ databases">
        <title>Novel species in genus Nocardioides.</title>
        <authorList>
            <person name="Zhou H."/>
        </authorList>
    </citation>
    <scope>NUCLEOTIDE SEQUENCE [LARGE SCALE GENOMIC DNA]</scope>
    <source>
        <strain evidence="4">HM61</strain>
    </source>
</reference>
<keyword evidence="4" id="KW-1185">Reference proteome</keyword>
<accession>A0ABZ0ZKT9</accession>
<protein>
    <submittedName>
        <fullName evidence="3">SRPBCC domain-containing protein</fullName>
    </submittedName>
</protein>
<organism evidence="3 4">
    <name type="scientific">Nocardioides bizhenqiangii</name>
    <dbReference type="NCBI Taxonomy" id="3095076"/>
    <lineage>
        <taxon>Bacteria</taxon>
        <taxon>Bacillati</taxon>
        <taxon>Actinomycetota</taxon>
        <taxon>Actinomycetes</taxon>
        <taxon>Propionibacteriales</taxon>
        <taxon>Nocardioidaceae</taxon>
        <taxon>Nocardioides</taxon>
    </lineage>
</organism>
<dbReference type="Pfam" id="PF08327">
    <property type="entry name" value="AHSA1"/>
    <property type="match status" value="1"/>
</dbReference>
<evidence type="ECO:0000256" key="1">
    <source>
        <dbReference type="ARBA" id="ARBA00006817"/>
    </source>
</evidence>
<evidence type="ECO:0000259" key="2">
    <source>
        <dbReference type="Pfam" id="PF08327"/>
    </source>
</evidence>
<proteinExistence type="inferred from homology"/>
<evidence type="ECO:0000313" key="3">
    <source>
        <dbReference type="EMBL" id="WQQ24984.1"/>
    </source>
</evidence>
<sequence length="150" mass="16951">MDGQPDRLVLELKCRVDALPERTFRSLTEPADLAQWWGPHGFTTPEIELDLRVGGNYRFGMQPPDGDLFHLSGEFLDIAPPRRVVYTFRWEEPDPDDRETVVTLSLAAAGEATDVALSQGEFATPGRLELHRDGWTDGFEKLRELVAQSR</sequence>
<dbReference type="CDD" id="cd07814">
    <property type="entry name" value="SRPBCC_CalC_Aha1-like"/>
    <property type="match status" value="1"/>
</dbReference>